<dbReference type="Pfam" id="PF09876">
    <property type="entry name" value="DUF2103"/>
    <property type="match status" value="1"/>
</dbReference>
<evidence type="ECO:0000256" key="1">
    <source>
        <dbReference type="SAM" id="MobiDB-lite"/>
    </source>
</evidence>
<feature type="region of interest" description="Disordered" evidence="1">
    <location>
        <begin position="106"/>
        <end position="138"/>
    </location>
</feature>
<accession>A0A857DI81</accession>
<reference evidence="2 3" key="1">
    <citation type="submission" date="2019-12" db="EMBL/GenBank/DDBJ databases">
        <title>Sequence classification of anaerobic respiratory reductive dehalogenases: First we see many, then we see few.</title>
        <authorList>
            <person name="Molenda O."/>
            <person name="Puentes Jacome L.A."/>
            <person name="Cao X."/>
            <person name="Nesbo C.L."/>
            <person name="Tang S."/>
            <person name="Morson N."/>
            <person name="Patron J."/>
            <person name="Lomheim L."/>
            <person name="Wishart D.S."/>
            <person name="Edwards E.A."/>
        </authorList>
    </citation>
    <scope>NUCLEOTIDE SEQUENCE [LARGE SCALE GENOMIC DNA]</scope>
    <source>
        <strain evidence="2 3">12DCA</strain>
    </source>
</reference>
<protein>
    <submittedName>
        <fullName evidence="2">Uncharacterized protein</fullName>
    </submittedName>
</protein>
<dbReference type="AlphaFoldDB" id="A0A857DI81"/>
<dbReference type="EMBL" id="CP046996">
    <property type="protein sequence ID" value="QHA00328.1"/>
    <property type="molecule type" value="Genomic_DNA"/>
</dbReference>
<organism evidence="2 3">
    <name type="scientific">Dehalobacter restrictus</name>
    <dbReference type="NCBI Taxonomy" id="55583"/>
    <lineage>
        <taxon>Bacteria</taxon>
        <taxon>Bacillati</taxon>
        <taxon>Bacillota</taxon>
        <taxon>Clostridia</taxon>
        <taxon>Eubacteriales</taxon>
        <taxon>Desulfitobacteriaceae</taxon>
        <taxon>Dehalobacter</taxon>
    </lineage>
</organism>
<feature type="compositionally biased region" description="Basic and acidic residues" evidence="1">
    <location>
        <begin position="106"/>
        <end position="119"/>
    </location>
</feature>
<evidence type="ECO:0000313" key="3">
    <source>
        <dbReference type="Proteomes" id="UP000430508"/>
    </source>
</evidence>
<proteinExistence type="predicted"/>
<dbReference type="InterPro" id="IPR018664">
    <property type="entry name" value="DUF2103_metal-binding"/>
</dbReference>
<gene>
    <name evidence="2" type="ORF">GQ588_06615</name>
</gene>
<dbReference type="Proteomes" id="UP000430508">
    <property type="component" value="Chromosome"/>
</dbReference>
<name>A0A857DI81_9FIRM</name>
<feature type="compositionally biased region" description="Polar residues" evidence="1">
    <location>
        <begin position="129"/>
        <end position="138"/>
    </location>
</feature>
<sequence length="218" mass="24895">MKFRRNKIKREHSIITGALDWLEDLSKRREITDIIPGVIDVTNTRERGATYQYETPTGCKILLKNGGSVQEAFIVTRSPEVVKEWAAKLMEEINYFQAALEETRDALPQKDHQKTETRAAKQKAPVRTKSANGSVRETSETFLSSRDALLAGIKEDYQLVEINRGLRDSYVESLASMGDLEDPKLEDALQPEIRQALEKLQEKLQGKGKIRQKQPKRR</sequence>
<evidence type="ECO:0000313" key="2">
    <source>
        <dbReference type="EMBL" id="QHA00328.1"/>
    </source>
</evidence>
<dbReference type="RefSeq" id="WP_019225781.1">
    <property type="nucleotide sequence ID" value="NZ_CP046996.1"/>
</dbReference>